<dbReference type="Pfam" id="PF06750">
    <property type="entry name" value="A24_N_bact"/>
    <property type="match status" value="1"/>
</dbReference>
<feature type="transmembrane region" description="Helical" evidence="7">
    <location>
        <begin position="100"/>
        <end position="123"/>
    </location>
</feature>
<feature type="transmembrane region" description="Helical" evidence="7">
    <location>
        <begin position="144"/>
        <end position="167"/>
    </location>
</feature>
<evidence type="ECO:0000313" key="10">
    <source>
        <dbReference type="EMBL" id="MBD1223930.1"/>
    </source>
</evidence>
<keyword evidence="11" id="KW-1185">Reference proteome</keyword>
<dbReference type="InterPro" id="IPR000045">
    <property type="entry name" value="Prepilin_IV_endopep_pep"/>
</dbReference>
<keyword evidence="5 7" id="KW-1133">Transmembrane helix</keyword>
<feature type="transmembrane region" description="Helical" evidence="7">
    <location>
        <begin position="6"/>
        <end position="27"/>
    </location>
</feature>
<reference evidence="10 11" key="1">
    <citation type="submission" date="2020-09" db="EMBL/GenBank/DDBJ databases">
        <title>Draft Genome Sequences of Oil-Oxidizing Bacteria Halomonas titanicae, Marinobacter lutaoensis, and Virgibacillus halodenitrificans Isolated from Highly Saline Environments.</title>
        <authorList>
            <person name="Grouzdev D.S."/>
            <person name="Sokolova D.S."/>
            <person name="Semenova E.M."/>
            <person name="Borzenkov I.A."/>
            <person name="Bidzhieva S.K."/>
            <person name="Poltaraus A.B."/>
            <person name="Nazina T.N."/>
        </authorList>
    </citation>
    <scope>NUCLEOTIDE SEQUENCE [LARGE SCALE GENOMIC DNA]</scope>
    <source>
        <strain evidence="10 11">VKM B-3472D</strain>
    </source>
</reference>
<accession>A0ABR7VPU5</accession>
<evidence type="ECO:0000256" key="1">
    <source>
        <dbReference type="ARBA" id="ARBA00004651"/>
    </source>
</evidence>
<dbReference type="Proteomes" id="UP000621631">
    <property type="component" value="Unassembled WGS sequence"/>
</dbReference>
<evidence type="ECO:0000259" key="8">
    <source>
        <dbReference type="Pfam" id="PF01478"/>
    </source>
</evidence>
<keyword evidence="6 7" id="KW-0472">Membrane</keyword>
<comment type="caution">
    <text evidence="10">The sequence shown here is derived from an EMBL/GenBank/DDBJ whole genome shotgun (WGS) entry which is preliminary data.</text>
</comment>
<evidence type="ECO:0000256" key="2">
    <source>
        <dbReference type="ARBA" id="ARBA00005801"/>
    </source>
</evidence>
<evidence type="ECO:0000256" key="4">
    <source>
        <dbReference type="ARBA" id="ARBA00022692"/>
    </source>
</evidence>
<keyword evidence="4 7" id="KW-0812">Transmembrane</keyword>
<dbReference type="PANTHER" id="PTHR30487">
    <property type="entry name" value="TYPE 4 PREPILIN-LIKE PROTEINS LEADER PEPTIDE-PROCESSING ENZYME"/>
    <property type="match status" value="1"/>
</dbReference>
<feature type="domain" description="Prepilin type IV endopeptidase peptidase" evidence="8">
    <location>
        <begin position="104"/>
        <end position="208"/>
    </location>
</feature>
<keyword evidence="3" id="KW-1003">Cell membrane</keyword>
<feature type="transmembrane region" description="Helical" evidence="7">
    <location>
        <begin position="224"/>
        <end position="247"/>
    </location>
</feature>
<evidence type="ECO:0000256" key="6">
    <source>
        <dbReference type="ARBA" id="ARBA00023136"/>
    </source>
</evidence>
<dbReference type="RefSeq" id="WP_189778886.1">
    <property type="nucleotide sequence ID" value="NZ_JACWEZ010000011.1"/>
</dbReference>
<dbReference type="Gene3D" id="1.20.120.1220">
    <property type="match status" value="1"/>
</dbReference>
<protein>
    <submittedName>
        <fullName evidence="10">Prepilin peptidase</fullName>
    </submittedName>
</protein>
<feature type="domain" description="Prepilin peptidase A24 N-terminal" evidence="9">
    <location>
        <begin position="11"/>
        <end position="93"/>
    </location>
</feature>
<feature type="transmembrane region" description="Helical" evidence="7">
    <location>
        <begin position="179"/>
        <end position="212"/>
    </location>
</feature>
<dbReference type="InterPro" id="IPR050882">
    <property type="entry name" value="Prepilin_peptidase/N-MTase"/>
</dbReference>
<comment type="subcellular location">
    <subcellularLocation>
        <location evidence="1">Cell membrane</location>
        <topology evidence="1">Multi-pass membrane protein</topology>
    </subcellularLocation>
</comment>
<evidence type="ECO:0000256" key="3">
    <source>
        <dbReference type="ARBA" id="ARBA00022475"/>
    </source>
</evidence>
<dbReference type="InterPro" id="IPR010627">
    <property type="entry name" value="Prepilin_pept_A24_N"/>
</dbReference>
<organism evidence="10 11">
    <name type="scientific">Virgibacillus halodenitrificans</name>
    <name type="common">Bacillus halodenitrificans</name>
    <dbReference type="NCBI Taxonomy" id="1482"/>
    <lineage>
        <taxon>Bacteria</taxon>
        <taxon>Bacillati</taxon>
        <taxon>Bacillota</taxon>
        <taxon>Bacilli</taxon>
        <taxon>Bacillales</taxon>
        <taxon>Bacillaceae</taxon>
        <taxon>Virgibacillus</taxon>
    </lineage>
</organism>
<dbReference type="PANTHER" id="PTHR30487:SF0">
    <property type="entry name" value="PREPILIN LEADER PEPTIDASE_N-METHYLTRANSFERASE-RELATED"/>
    <property type="match status" value="1"/>
</dbReference>
<evidence type="ECO:0000256" key="5">
    <source>
        <dbReference type="ARBA" id="ARBA00022989"/>
    </source>
</evidence>
<feature type="transmembrane region" description="Helical" evidence="7">
    <location>
        <begin position="74"/>
        <end position="94"/>
    </location>
</feature>
<comment type="similarity">
    <text evidence="2">Belongs to the peptidase A24 family.</text>
</comment>
<proteinExistence type="inferred from homology"/>
<dbReference type="EMBL" id="JACWEZ010000011">
    <property type="protein sequence ID" value="MBD1223930.1"/>
    <property type="molecule type" value="Genomic_DNA"/>
</dbReference>
<gene>
    <name evidence="10" type="ORF">IC602_15090</name>
</gene>
<evidence type="ECO:0000256" key="7">
    <source>
        <dbReference type="SAM" id="Phobius"/>
    </source>
</evidence>
<evidence type="ECO:0000259" key="9">
    <source>
        <dbReference type="Pfam" id="PF06750"/>
    </source>
</evidence>
<evidence type="ECO:0000313" key="11">
    <source>
        <dbReference type="Proteomes" id="UP000621631"/>
    </source>
</evidence>
<name>A0ABR7VPU5_VIRHA</name>
<dbReference type="Pfam" id="PF01478">
    <property type="entry name" value="Peptidase_A24"/>
    <property type="match status" value="1"/>
</dbReference>
<sequence>MQLAIILSFFLFGLIFGSFFNVVGLRLPKEIPFANDRSICPQCKKQLSWYENIPVVSFIIQGGKCRHCQRSISFIYPITEVITGIGFALSYAVFGWQIELAIALLFVSMLMILFVADITYMLIPDKVLLFFSPLFIILRVVEPLVPWWSSIVGAIVGTVLLAAIILISRGGMGAGDMKLFGLLGIVLGLKGVLLTFFLSCTIGAIIGIILLLSGKIDRKQPIPFGPYIVAASLITYFYGDNLINWYVTILL</sequence>